<evidence type="ECO:0000313" key="4">
    <source>
        <dbReference type="Proteomes" id="UP000215405"/>
    </source>
</evidence>
<reference evidence="4" key="1">
    <citation type="journal article" date="2017" name="Int. J. Syst. Evol. Microbiol.">
        <title>Notoacmeibacter marinus gen. nov., sp. nov., isolated from the gut of a limpet and proposal of Notoacmeibacteraceae fam. nov. in the order Rhizobiales of the class Alphaproteobacteria.</title>
        <authorList>
            <person name="Huang Z."/>
            <person name="Guo F."/>
            <person name="Lai Q."/>
        </authorList>
    </citation>
    <scope>NUCLEOTIDE SEQUENCE [LARGE SCALE GENOMIC DNA]</scope>
    <source>
        <strain evidence="4">XMTR2A4</strain>
    </source>
</reference>
<feature type="signal peptide" evidence="1">
    <location>
        <begin position="1"/>
        <end position="21"/>
    </location>
</feature>
<sequence length="733" mass="77501">MTIRVLSSVSLAALLAATAFASPAKTEPVFNRIASFPVNTNLGSDEDQATETSAEIIAATDDGNMLVYTDSPAGRIGFIDITDPSSPKGAGFVATDGEPTSISVTGTIGFAGVNTSESYTAPSGHLAIVDIAAKTITKSCDLEGQPDSLAVAEDGSRLAVAIENERDEDLNDGEIPQMPAGYVAIVPLTDGLPDCGAMIKADVTGLAEIAGDDPEPEFVDFNDAGEIAVTLQENNHIVILDGETGKVVSHFSVGTVDLEKIDIAEDDAIAFDGSAKDVRREPDAVQWIDNDRLATANEGDYEGGSRGFTIFSKIGDVVQESGPSFEYEVARAGHYPEGRSENKGAEPEGMEVAVFGDRTVMFLLSERGSVIGVYDLGEDGQATFRQLLPSGLAPEGAIAIPSRNLLAVSNEADLIEDGGVRSHVTLYSLADGEADYPQIVSADDDNGTPIGWGALSGLASDPTDPSVLHAVNDSFYAGAPSIFTIDASQTPATITATTPVTLNGQPAEKLDLEGIAPDGEGGFWLASEGRTDRDIPHRLVRVDGAGAIVDELPLPESLLAHEKRFGMEGVTKLDDTLYIAIQREWADDPDGMAKILAYDLAARVWTAAHYPLESTETGWVGLSEITAHGDVLYVIERDNQIGEAARIKRLYRIPLADLKMVEPGSELPVVKKEMVHDFMDDLKAGNGYVVDKIEGFAIGGDGRGWAVTDNDGVDDSNGETRFFTIGEVSVSTN</sequence>
<accession>A0A231V2U1</accession>
<evidence type="ECO:0000259" key="2">
    <source>
        <dbReference type="Pfam" id="PF13449"/>
    </source>
</evidence>
<comment type="caution">
    <text evidence="3">The sequence shown here is derived from an EMBL/GenBank/DDBJ whole genome shotgun (WGS) entry which is preliminary data.</text>
</comment>
<dbReference type="SUPFAM" id="SSF101898">
    <property type="entry name" value="NHL repeat"/>
    <property type="match status" value="1"/>
</dbReference>
<dbReference type="EMBL" id="NBYO01000001">
    <property type="protein sequence ID" value="OXT02351.1"/>
    <property type="molecule type" value="Genomic_DNA"/>
</dbReference>
<protein>
    <submittedName>
        <fullName evidence="3">Alkaline phosphatase</fullName>
    </submittedName>
</protein>
<dbReference type="AlphaFoldDB" id="A0A231V2U1"/>
<proteinExistence type="predicted"/>
<dbReference type="InterPro" id="IPR052956">
    <property type="entry name" value="Mesenchyme-surface_protein"/>
</dbReference>
<feature type="domain" description="Phytase-like" evidence="2">
    <location>
        <begin position="451"/>
        <end position="711"/>
    </location>
</feature>
<organism evidence="3 4">
    <name type="scientific">Notoacmeibacter marinus</name>
    <dbReference type="NCBI Taxonomy" id="1876515"/>
    <lineage>
        <taxon>Bacteria</taxon>
        <taxon>Pseudomonadati</taxon>
        <taxon>Pseudomonadota</taxon>
        <taxon>Alphaproteobacteria</taxon>
        <taxon>Hyphomicrobiales</taxon>
        <taxon>Notoacmeibacteraceae</taxon>
        <taxon>Notoacmeibacter</taxon>
    </lineage>
</organism>
<keyword evidence="4" id="KW-1185">Reference proteome</keyword>
<dbReference type="InterPro" id="IPR015943">
    <property type="entry name" value="WD40/YVTN_repeat-like_dom_sf"/>
</dbReference>
<evidence type="ECO:0000256" key="1">
    <source>
        <dbReference type="SAM" id="SignalP"/>
    </source>
</evidence>
<dbReference type="PANTHER" id="PTHR46928:SF1">
    <property type="entry name" value="MESENCHYME-SPECIFIC CELL SURFACE GLYCOPROTEIN"/>
    <property type="match status" value="1"/>
</dbReference>
<dbReference type="Gene3D" id="2.130.10.10">
    <property type="entry name" value="YVTN repeat-like/Quinoprotein amine dehydrogenase"/>
    <property type="match status" value="1"/>
</dbReference>
<dbReference type="Proteomes" id="UP000215405">
    <property type="component" value="Unassembled WGS sequence"/>
</dbReference>
<dbReference type="SUPFAM" id="SSF50969">
    <property type="entry name" value="YVTN repeat-like/Quinoprotein amine dehydrogenase"/>
    <property type="match status" value="1"/>
</dbReference>
<feature type="chain" id="PRO_5012872913" evidence="1">
    <location>
        <begin position="22"/>
        <end position="733"/>
    </location>
</feature>
<dbReference type="PANTHER" id="PTHR46928">
    <property type="entry name" value="MESENCHYME-SPECIFIC CELL SURFACE GLYCOPROTEIN"/>
    <property type="match status" value="1"/>
</dbReference>
<dbReference type="RefSeq" id="WP_094076307.1">
    <property type="nucleotide sequence ID" value="NZ_NBYO01000001.1"/>
</dbReference>
<dbReference type="Pfam" id="PF13449">
    <property type="entry name" value="Phytase-like"/>
    <property type="match status" value="1"/>
</dbReference>
<dbReference type="InterPro" id="IPR011044">
    <property type="entry name" value="Quino_amine_DH_bsu"/>
</dbReference>
<evidence type="ECO:0000313" key="3">
    <source>
        <dbReference type="EMBL" id="OXT02351.1"/>
    </source>
</evidence>
<name>A0A231V2U1_9HYPH</name>
<keyword evidence="1" id="KW-0732">Signal</keyword>
<gene>
    <name evidence="3" type="ORF">B7H23_05475</name>
</gene>
<dbReference type="InterPro" id="IPR027372">
    <property type="entry name" value="Phytase-like_dom"/>
</dbReference>